<keyword evidence="1" id="KW-0812">Transmembrane</keyword>
<accession>A0ABW3IT92</accession>
<comment type="caution">
    <text evidence="2">The sequence shown here is derived from an EMBL/GenBank/DDBJ whole genome shotgun (WGS) entry which is preliminary data.</text>
</comment>
<name>A0ABW3IT92_9RHOB</name>
<keyword evidence="1" id="KW-0472">Membrane</keyword>
<protein>
    <submittedName>
        <fullName evidence="2">Phage holin family protein</fullName>
    </submittedName>
</protein>
<evidence type="ECO:0000313" key="2">
    <source>
        <dbReference type="EMBL" id="MFD0980965.1"/>
    </source>
</evidence>
<evidence type="ECO:0000313" key="3">
    <source>
        <dbReference type="Proteomes" id="UP001597108"/>
    </source>
</evidence>
<dbReference type="Proteomes" id="UP001597108">
    <property type="component" value="Unassembled WGS sequence"/>
</dbReference>
<evidence type="ECO:0000256" key="1">
    <source>
        <dbReference type="SAM" id="Phobius"/>
    </source>
</evidence>
<keyword evidence="3" id="KW-1185">Reference proteome</keyword>
<dbReference type="EMBL" id="JBHTJT010000031">
    <property type="protein sequence ID" value="MFD0980965.1"/>
    <property type="molecule type" value="Genomic_DNA"/>
</dbReference>
<dbReference type="Pfam" id="PF07332">
    <property type="entry name" value="Phage_holin_3_6"/>
    <property type="match status" value="1"/>
</dbReference>
<organism evidence="2 3">
    <name type="scientific">Tropicimonas aquimaris</name>
    <dbReference type="NCBI Taxonomy" id="914152"/>
    <lineage>
        <taxon>Bacteria</taxon>
        <taxon>Pseudomonadati</taxon>
        <taxon>Pseudomonadota</taxon>
        <taxon>Alphaproteobacteria</taxon>
        <taxon>Rhodobacterales</taxon>
        <taxon>Roseobacteraceae</taxon>
        <taxon>Tropicimonas</taxon>
    </lineage>
</organism>
<sequence length="153" mass="15941">MSRITRNAAIAIRMEKLIARREMAAVGRQIGMTAAAGILGAVGLIMLNVAGYLALAARLEPWLAALIVAIVNIALAALLLLVARNVSADGDVEAAREVRDMALADLEGEVVDVAAEVQGLASDLRTVARNPLSAAGLTALVPLLTLILKNLKK</sequence>
<keyword evidence="1" id="KW-1133">Transmembrane helix</keyword>
<dbReference type="RefSeq" id="WP_386075666.1">
    <property type="nucleotide sequence ID" value="NZ_JBHTJT010000031.1"/>
</dbReference>
<proteinExistence type="predicted"/>
<feature type="transmembrane region" description="Helical" evidence="1">
    <location>
        <begin position="30"/>
        <end position="55"/>
    </location>
</feature>
<gene>
    <name evidence="2" type="ORF">ACFQ2S_15055</name>
</gene>
<feature type="transmembrane region" description="Helical" evidence="1">
    <location>
        <begin position="62"/>
        <end position="83"/>
    </location>
</feature>
<reference evidence="3" key="1">
    <citation type="journal article" date="2019" name="Int. J. Syst. Evol. Microbiol.">
        <title>The Global Catalogue of Microorganisms (GCM) 10K type strain sequencing project: providing services to taxonomists for standard genome sequencing and annotation.</title>
        <authorList>
            <consortium name="The Broad Institute Genomics Platform"/>
            <consortium name="The Broad Institute Genome Sequencing Center for Infectious Disease"/>
            <person name="Wu L."/>
            <person name="Ma J."/>
        </authorList>
    </citation>
    <scope>NUCLEOTIDE SEQUENCE [LARGE SCALE GENOMIC DNA]</scope>
    <source>
        <strain evidence="3">CCUG 60524</strain>
    </source>
</reference>
<dbReference type="InterPro" id="IPR009937">
    <property type="entry name" value="Phage_holin_3_6"/>
</dbReference>